<dbReference type="Proteomes" id="UP000471242">
    <property type="component" value="Unassembled WGS sequence"/>
</dbReference>
<dbReference type="RefSeq" id="WP_096068351.1">
    <property type="nucleotide sequence ID" value="NZ_CP040173.1"/>
</dbReference>
<dbReference type="PROSITE" id="PS50943">
    <property type="entry name" value="HTH_CROC1"/>
    <property type="match status" value="1"/>
</dbReference>
<dbReference type="PANTHER" id="PTHR46558">
    <property type="entry name" value="TRACRIPTIONAL REGULATORY PROTEIN-RELATED-RELATED"/>
    <property type="match status" value="1"/>
</dbReference>
<dbReference type="Pfam" id="PF01381">
    <property type="entry name" value="HTH_3"/>
    <property type="match status" value="1"/>
</dbReference>
<dbReference type="Gene3D" id="1.10.260.40">
    <property type="entry name" value="lambda repressor-like DNA-binding domains"/>
    <property type="match status" value="1"/>
</dbReference>
<comment type="caution">
    <text evidence="2">The sequence shown here is derived from an EMBL/GenBank/DDBJ whole genome shotgun (WGS) entry which is preliminary data.</text>
</comment>
<reference evidence="2 3" key="1">
    <citation type="submission" date="2018-09" db="EMBL/GenBank/DDBJ databases">
        <title>Genomic epidemiology reveals two lineages of Vibrio cholerae that can cause global cholera epidemics despite absence of cholera toxin gene.</title>
        <authorList>
            <person name="Wang H."/>
            <person name="Zen W."/>
            <person name="Yu H."/>
            <person name="Zhang W."/>
            <person name="Pan J."/>
            <person name="Yang C."/>
            <person name="Cui Y."/>
        </authorList>
    </citation>
    <scope>NUCLEOTIDE SEQUENCE [LARGE SCALE GENOMIC DNA]</scope>
    <source>
        <strain evidence="2 3">00-1_S85</strain>
    </source>
</reference>
<dbReference type="SUPFAM" id="SSF47413">
    <property type="entry name" value="lambda repressor-like DNA-binding domains"/>
    <property type="match status" value="1"/>
</dbReference>
<evidence type="ECO:0000313" key="3">
    <source>
        <dbReference type="Proteomes" id="UP000471242"/>
    </source>
</evidence>
<dbReference type="InterPro" id="IPR001387">
    <property type="entry name" value="Cro/C1-type_HTH"/>
</dbReference>
<dbReference type="InterPro" id="IPR049639">
    <property type="entry name" value="RstR"/>
</dbReference>
<keyword evidence="1" id="KW-0238">DNA-binding</keyword>
<dbReference type="AlphaFoldDB" id="A0A7I6JK52"/>
<accession>A0A7I6JK52</accession>
<dbReference type="PANTHER" id="PTHR46558:SF11">
    <property type="entry name" value="HTH-TYPE TRANSCRIPTIONAL REGULATOR XRE"/>
    <property type="match status" value="1"/>
</dbReference>
<proteinExistence type="predicted"/>
<sequence length="110" mass="12599">MIGEKIKALRESRKMRQEDVASAINITKTTYIKYEKGTQSPQLEIVEKIAKLYGVGICELIGDKEPSLNEQLTSRMGLIEKLNEDEKKSIMLIIDGLIYRRQNIELTKTL</sequence>
<gene>
    <name evidence="2" type="ORF">D6U24_10255</name>
</gene>
<evidence type="ECO:0000256" key="1">
    <source>
        <dbReference type="ARBA" id="ARBA00023125"/>
    </source>
</evidence>
<dbReference type="EMBL" id="QZRB01000012">
    <property type="protein sequence ID" value="MVD23740.1"/>
    <property type="molecule type" value="Genomic_DNA"/>
</dbReference>
<evidence type="ECO:0000313" key="2">
    <source>
        <dbReference type="EMBL" id="MVD23740.1"/>
    </source>
</evidence>
<organism evidence="2 3">
    <name type="scientific">Vibrio cholerae</name>
    <dbReference type="NCBI Taxonomy" id="666"/>
    <lineage>
        <taxon>Bacteria</taxon>
        <taxon>Pseudomonadati</taxon>
        <taxon>Pseudomonadota</taxon>
        <taxon>Gammaproteobacteria</taxon>
        <taxon>Vibrionales</taxon>
        <taxon>Vibrionaceae</taxon>
        <taxon>Vibrio</taxon>
    </lineage>
</organism>
<protein>
    <submittedName>
        <fullName evidence="2">XRE family transcriptional regulator</fullName>
    </submittedName>
</protein>
<dbReference type="InterPro" id="IPR010982">
    <property type="entry name" value="Lambda_DNA-bd_dom_sf"/>
</dbReference>
<dbReference type="GO" id="GO:0003677">
    <property type="term" value="F:DNA binding"/>
    <property type="evidence" value="ECO:0007669"/>
    <property type="project" value="UniProtKB-KW"/>
</dbReference>
<name>A0A7I6JK52_VIBCL</name>
<dbReference type="SMART" id="SM00530">
    <property type="entry name" value="HTH_XRE"/>
    <property type="match status" value="1"/>
</dbReference>
<dbReference type="NCBIfam" id="NF041951">
    <property type="entry name" value="phage_RstR"/>
    <property type="match status" value="1"/>
</dbReference>
<dbReference type="CDD" id="cd00093">
    <property type="entry name" value="HTH_XRE"/>
    <property type="match status" value="1"/>
</dbReference>